<organism evidence="4">
    <name type="scientific">Attheya septentrionalis</name>
    <dbReference type="NCBI Taxonomy" id="420275"/>
    <lineage>
        <taxon>Eukaryota</taxon>
        <taxon>Sar</taxon>
        <taxon>Stramenopiles</taxon>
        <taxon>Ochrophyta</taxon>
        <taxon>Bacillariophyta</taxon>
        <taxon>Coscinodiscophyceae</taxon>
        <taxon>Chaetocerotophycidae</taxon>
        <taxon>Chaetocerotales</taxon>
        <taxon>Attheyaceae</taxon>
        <taxon>Attheya</taxon>
    </lineage>
</organism>
<keyword evidence="2" id="KW-0040">ANK repeat</keyword>
<dbReference type="GO" id="GO:0005886">
    <property type="term" value="C:plasma membrane"/>
    <property type="evidence" value="ECO:0007669"/>
    <property type="project" value="TreeGrafter"/>
</dbReference>
<sequence>MKMMSSTIREEDPVYGKTSYDVPVTEEEIAVVGTKSRRLTKSTSCNSLSDLTDPWTSTLVRVSSQTLLHELVRRGEFKEENASEATEWKRDESSEAPPVDVTLSQNAGRQTPSNQKTVSSEVVVNMIECERWNDLERLIGSNSNVACQEVTYYLDRYRTRSMALHLAVSSSAPVSVVEALLTANPNAALASESVLGRLPIHLAVLHNASPSVVRCLVECQTDCVKRLDSEGNLPLHLASEFASHNEILSILLDAYPGACQMSNAKGKLPLHVLTNRRYDTDVPSLEILERVMKEYPKGISQPDARGALPLHGACNRSQLQIRVLEALLSAEPSTILKKDGSDRTPLGIAKRVAHHHGHASKLDANHHSKDNDENAIQYLSSCMRKELTRTHGGNIIGAPIAALLMIQRSSRHGRSKASGARSEEKWMGQDVERFLSPVTRTW</sequence>
<dbReference type="SMART" id="SM00248">
    <property type="entry name" value="ANK"/>
    <property type="match status" value="4"/>
</dbReference>
<dbReference type="InterPro" id="IPR002110">
    <property type="entry name" value="Ankyrin_rpt"/>
</dbReference>
<gene>
    <name evidence="4" type="ORF">ASEP1449_LOCUS4004</name>
</gene>
<name>A0A7S2XN60_9STRA</name>
<dbReference type="InterPro" id="IPR036770">
    <property type="entry name" value="Ankyrin_rpt-contain_sf"/>
</dbReference>
<protein>
    <submittedName>
        <fullName evidence="4">Uncharacterized protein</fullName>
    </submittedName>
</protein>
<accession>A0A7S2XN60</accession>
<dbReference type="Gene3D" id="1.25.40.20">
    <property type="entry name" value="Ankyrin repeat-containing domain"/>
    <property type="match status" value="1"/>
</dbReference>
<feature type="region of interest" description="Disordered" evidence="3">
    <location>
        <begin position="79"/>
        <end position="116"/>
    </location>
</feature>
<evidence type="ECO:0000256" key="3">
    <source>
        <dbReference type="SAM" id="MobiDB-lite"/>
    </source>
</evidence>
<dbReference type="Pfam" id="PF12796">
    <property type="entry name" value="Ank_2"/>
    <property type="match status" value="1"/>
</dbReference>
<dbReference type="EMBL" id="HBHQ01005974">
    <property type="protein sequence ID" value="CAD9812179.1"/>
    <property type="molecule type" value="Transcribed_RNA"/>
</dbReference>
<evidence type="ECO:0000256" key="2">
    <source>
        <dbReference type="ARBA" id="ARBA00023043"/>
    </source>
</evidence>
<dbReference type="AlphaFoldDB" id="A0A7S2XN60"/>
<evidence type="ECO:0000313" key="4">
    <source>
        <dbReference type="EMBL" id="CAD9812179.1"/>
    </source>
</evidence>
<feature type="compositionally biased region" description="Basic and acidic residues" evidence="3">
    <location>
        <begin position="79"/>
        <end position="93"/>
    </location>
</feature>
<reference evidence="4" key="1">
    <citation type="submission" date="2021-01" db="EMBL/GenBank/DDBJ databases">
        <authorList>
            <person name="Corre E."/>
            <person name="Pelletier E."/>
            <person name="Niang G."/>
            <person name="Scheremetjew M."/>
            <person name="Finn R."/>
            <person name="Kale V."/>
            <person name="Holt S."/>
            <person name="Cochrane G."/>
            <person name="Meng A."/>
            <person name="Brown T."/>
            <person name="Cohen L."/>
        </authorList>
    </citation>
    <scope>NUCLEOTIDE SEQUENCE</scope>
    <source>
        <strain evidence="4">CCMP2084</strain>
    </source>
</reference>
<dbReference type="PANTHER" id="PTHR24186:SF38">
    <property type="entry name" value="ANKYRIN REPEAT FAMILY PROTEIN"/>
    <property type="match status" value="1"/>
</dbReference>
<dbReference type="PANTHER" id="PTHR24186">
    <property type="entry name" value="PROTEIN PHOSPHATASE 1 REGULATORY SUBUNIT"/>
    <property type="match status" value="1"/>
</dbReference>
<dbReference type="SUPFAM" id="SSF48403">
    <property type="entry name" value="Ankyrin repeat"/>
    <property type="match status" value="1"/>
</dbReference>
<feature type="compositionally biased region" description="Polar residues" evidence="3">
    <location>
        <begin position="102"/>
        <end position="116"/>
    </location>
</feature>
<keyword evidence="1" id="KW-0677">Repeat</keyword>
<proteinExistence type="predicted"/>
<evidence type="ECO:0000256" key="1">
    <source>
        <dbReference type="ARBA" id="ARBA00022737"/>
    </source>
</evidence>